<dbReference type="EMBL" id="KV454482">
    <property type="protein sequence ID" value="ODV60413.1"/>
    <property type="molecule type" value="Genomic_DNA"/>
</dbReference>
<proteinExistence type="predicted"/>
<evidence type="ECO:0000313" key="1">
    <source>
        <dbReference type="EMBL" id="ODV60413.1"/>
    </source>
</evidence>
<sequence>MSLRPFLVQFAGERIKKIDNTYSNIMAIQNAIIETQSPSLKLEAVFESYDIAIKGIINDYRLLLDKEKNIVHELVGGYSYVFLFSPFIDLKALFDLKPVLDIKVIGDSLLKLIKHIPKHQKQELLSRQFFHDGQNYEVNHQGDCDVSLLLIKK</sequence>
<dbReference type="Proteomes" id="UP000095038">
    <property type="component" value="Unassembled WGS sequence"/>
</dbReference>
<protein>
    <submittedName>
        <fullName evidence="1">Uncharacterized protein</fullName>
    </submittedName>
</protein>
<organism evidence="1 2">
    <name type="scientific">Ascoidea rubescens DSM 1968</name>
    <dbReference type="NCBI Taxonomy" id="1344418"/>
    <lineage>
        <taxon>Eukaryota</taxon>
        <taxon>Fungi</taxon>
        <taxon>Dikarya</taxon>
        <taxon>Ascomycota</taxon>
        <taxon>Saccharomycotina</taxon>
        <taxon>Saccharomycetes</taxon>
        <taxon>Ascoideaceae</taxon>
        <taxon>Ascoidea</taxon>
    </lineage>
</organism>
<evidence type="ECO:0000313" key="2">
    <source>
        <dbReference type="Proteomes" id="UP000095038"/>
    </source>
</evidence>
<dbReference type="AlphaFoldDB" id="A0A1D2VFX0"/>
<dbReference type="GeneID" id="30967089"/>
<name>A0A1D2VFX0_9ASCO</name>
<dbReference type="InParanoid" id="A0A1D2VFX0"/>
<accession>A0A1D2VFX0</accession>
<keyword evidence="2" id="KW-1185">Reference proteome</keyword>
<reference evidence="2" key="1">
    <citation type="submission" date="2016-05" db="EMBL/GenBank/DDBJ databases">
        <title>Comparative genomics of biotechnologically important yeasts.</title>
        <authorList>
            <consortium name="DOE Joint Genome Institute"/>
            <person name="Riley R."/>
            <person name="Haridas S."/>
            <person name="Wolfe K.H."/>
            <person name="Lopes M.R."/>
            <person name="Hittinger C.T."/>
            <person name="Goker M."/>
            <person name="Salamov A."/>
            <person name="Wisecaver J."/>
            <person name="Long T.M."/>
            <person name="Aerts A.L."/>
            <person name="Barry K."/>
            <person name="Choi C."/>
            <person name="Clum A."/>
            <person name="Coughlan A.Y."/>
            <person name="Deshpande S."/>
            <person name="Douglass A.P."/>
            <person name="Hanson S.J."/>
            <person name="Klenk H.-P."/>
            <person name="Labutti K."/>
            <person name="Lapidus A."/>
            <person name="Lindquist E."/>
            <person name="Lipzen A."/>
            <person name="Meier-Kolthoff J.P."/>
            <person name="Ohm R.A."/>
            <person name="Otillar R.P."/>
            <person name="Pangilinan J."/>
            <person name="Peng Y."/>
            <person name="Rokas A."/>
            <person name="Rosa C.A."/>
            <person name="Scheuner C."/>
            <person name="Sibirny A.A."/>
            <person name="Slot J.C."/>
            <person name="Stielow J.B."/>
            <person name="Sun H."/>
            <person name="Kurtzman C.P."/>
            <person name="Blackwell M."/>
            <person name="Grigoriev I.V."/>
            <person name="Jeffries T.W."/>
        </authorList>
    </citation>
    <scope>NUCLEOTIDE SEQUENCE [LARGE SCALE GENOMIC DNA]</scope>
    <source>
        <strain evidence="2">DSM 1968</strain>
    </source>
</reference>
<gene>
    <name evidence="1" type="ORF">ASCRUDRAFT_76404</name>
</gene>
<dbReference type="RefSeq" id="XP_020046720.1">
    <property type="nucleotide sequence ID" value="XM_020193453.1"/>
</dbReference>